<keyword evidence="1" id="KW-1133">Transmembrane helix</keyword>
<keyword evidence="1" id="KW-0472">Membrane</keyword>
<feature type="transmembrane region" description="Helical" evidence="1">
    <location>
        <begin position="12"/>
        <end position="30"/>
    </location>
</feature>
<gene>
    <name evidence="2 4 5" type="ORF">SRAE_X000021900</name>
</gene>
<evidence type="ECO:0000313" key="5">
    <source>
        <dbReference type="WormBase" id="SRAE_X000021900"/>
    </source>
</evidence>
<dbReference type="Proteomes" id="UP000035682">
    <property type="component" value="Unplaced"/>
</dbReference>
<dbReference type="EMBL" id="LN609530">
    <property type="protein sequence ID" value="CEF70889.1"/>
    <property type="molecule type" value="Genomic_DNA"/>
</dbReference>
<evidence type="ECO:0000313" key="3">
    <source>
        <dbReference type="Proteomes" id="UP000035682"/>
    </source>
</evidence>
<dbReference type="RefSeq" id="XP_024510085.1">
    <property type="nucleotide sequence ID" value="XM_024644536.1"/>
</dbReference>
<dbReference type="CTD" id="36383269"/>
<organism evidence="2">
    <name type="scientific">Strongyloides ratti</name>
    <name type="common">Parasitic roundworm</name>
    <dbReference type="NCBI Taxonomy" id="34506"/>
    <lineage>
        <taxon>Eukaryota</taxon>
        <taxon>Metazoa</taxon>
        <taxon>Ecdysozoa</taxon>
        <taxon>Nematoda</taxon>
        <taxon>Chromadorea</taxon>
        <taxon>Rhabditida</taxon>
        <taxon>Tylenchina</taxon>
        <taxon>Panagrolaimomorpha</taxon>
        <taxon>Strongyloidoidea</taxon>
        <taxon>Strongyloididae</taxon>
        <taxon>Strongyloides</taxon>
    </lineage>
</organism>
<dbReference type="WormBase" id="SRAE_X000021900">
    <property type="protein sequence ID" value="SRP01886"/>
    <property type="gene ID" value="WBGene00265775"/>
</dbReference>
<accession>A0A090LTE1</accession>
<dbReference type="AlphaFoldDB" id="A0A090LTE1"/>
<evidence type="ECO:0000313" key="2">
    <source>
        <dbReference type="EMBL" id="CEF70889.1"/>
    </source>
</evidence>
<reference evidence="2 3" key="1">
    <citation type="submission" date="2014-09" db="EMBL/GenBank/DDBJ databases">
        <authorList>
            <person name="Martin A.A."/>
        </authorList>
    </citation>
    <scope>NUCLEOTIDE SEQUENCE</scope>
    <source>
        <strain evidence="3">ED321</strain>
        <strain evidence="2">ED321 Heterogonic</strain>
    </source>
</reference>
<name>A0A090LTE1_STRRB</name>
<sequence>MIFFSSHGVIKLTFFLFLSFPIISSYNAIYDNNMVMVDNKGYGSIDSIPYYVSNNNDYQKVTKRRLVVRVPFGRNPARGQLSRMFNSFHNVKDKKMYSGVKDFFY</sequence>
<reference evidence="4" key="2">
    <citation type="submission" date="2020-12" db="UniProtKB">
        <authorList>
            <consortium name="WormBaseParasite"/>
        </authorList>
    </citation>
    <scope>IDENTIFICATION</scope>
</reference>
<dbReference type="WBParaSite" id="SRAE_X000021900.1">
    <property type="protein sequence ID" value="SRAE_X000021900.1"/>
    <property type="gene ID" value="WBGene00265775"/>
</dbReference>
<keyword evidence="1" id="KW-0812">Transmembrane</keyword>
<keyword evidence="3" id="KW-1185">Reference proteome</keyword>
<proteinExistence type="predicted"/>
<dbReference type="GeneID" id="36383269"/>
<evidence type="ECO:0000313" key="4">
    <source>
        <dbReference type="WBParaSite" id="SRAE_X000021900.1"/>
    </source>
</evidence>
<protein>
    <submittedName>
        <fullName evidence="2 4">Uncharacterized protein</fullName>
    </submittedName>
</protein>
<evidence type="ECO:0000256" key="1">
    <source>
        <dbReference type="SAM" id="Phobius"/>
    </source>
</evidence>